<name>A0A4Z2G123_9TELE</name>
<protein>
    <submittedName>
        <fullName evidence="1">Uncharacterized protein</fullName>
    </submittedName>
</protein>
<sequence>MCSNKQAVCIPLHGGGGGGGQIEENPPRIQSHAHLAARSRRVGLQAHRRGTAGLQQGGQIDPFNEDFNVGDDPLLRRFILGTREQDVPRRPLAVDFRRGRSRGGGPVAAESSEKQAQIDGTCRVAADIACNTLFHRKNTPSGLWRERRRLHSAVPQHRLAFSFFMVTRSRDLSECPVGEMKYRQMWILVSW</sequence>
<dbReference type="EMBL" id="SRLO01000750">
    <property type="protein sequence ID" value="TNN47256.1"/>
    <property type="molecule type" value="Genomic_DNA"/>
</dbReference>
<gene>
    <name evidence="1" type="ORF">EYF80_042522</name>
</gene>
<organism evidence="1 2">
    <name type="scientific">Liparis tanakae</name>
    <name type="common">Tanaka's snailfish</name>
    <dbReference type="NCBI Taxonomy" id="230148"/>
    <lineage>
        <taxon>Eukaryota</taxon>
        <taxon>Metazoa</taxon>
        <taxon>Chordata</taxon>
        <taxon>Craniata</taxon>
        <taxon>Vertebrata</taxon>
        <taxon>Euteleostomi</taxon>
        <taxon>Actinopterygii</taxon>
        <taxon>Neopterygii</taxon>
        <taxon>Teleostei</taxon>
        <taxon>Neoteleostei</taxon>
        <taxon>Acanthomorphata</taxon>
        <taxon>Eupercaria</taxon>
        <taxon>Perciformes</taxon>
        <taxon>Cottioidei</taxon>
        <taxon>Cottales</taxon>
        <taxon>Liparidae</taxon>
        <taxon>Liparis</taxon>
    </lineage>
</organism>
<reference evidence="1 2" key="1">
    <citation type="submission" date="2019-03" db="EMBL/GenBank/DDBJ databases">
        <title>First draft genome of Liparis tanakae, snailfish: a comprehensive survey of snailfish specific genes.</title>
        <authorList>
            <person name="Kim W."/>
            <person name="Song I."/>
            <person name="Jeong J.-H."/>
            <person name="Kim D."/>
            <person name="Kim S."/>
            <person name="Ryu S."/>
            <person name="Song J.Y."/>
            <person name="Lee S.K."/>
        </authorList>
    </citation>
    <scope>NUCLEOTIDE SEQUENCE [LARGE SCALE GENOMIC DNA]</scope>
    <source>
        <tissue evidence="1">Muscle</tissue>
    </source>
</reference>
<keyword evidence="2" id="KW-1185">Reference proteome</keyword>
<comment type="caution">
    <text evidence="1">The sequence shown here is derived from an EMBL/GenBank/DDBJ whole genome shotgun (WGS) entry which is preliminary data.</text>
</comment>
<evidence type="ECO:0000313" key="2">
    <source>
        <dbReference type="Proteomes" id="UP000314294"/>
    </source>
</evidence>
<dbReference type="Proteomes" id="UP000314294">
    <property type="component" value="Unassembled WGS sequence"/>
</dbReference>
<proteinExistence type="predicted"/>
<accession>A0A4Z2G123</accession>
<dbReference type="AlphaFoldDB" id="A0A4Z2G123"/>
<evidence type="ECO:0000313" key="1">
    <source>
        <dbReference type="EMBL" id="TNN47256.1"/>
    </source>
</evidence>